<accession>A0AAJ6ZV83</accession>
<comment type="subunit">
    <text evidence="1">Homodimer.</text>
</comment>
<dbReference type="AlphaFoldDB" id="A0AAJ6ZV83"/>
<protein>
    <recommendedName>
        <fullName evidence="2">glutathione transferase</fullName>
        <ecNumber evidence="2">2.5.1.18</ecNumber>
    </recommendedName>
</protein>
<dbReference type="PROSITE" id="PS50404">
    <property type="entry name" value="GST_NTER"/>
    <property type="match status" value="2"/>
</dbReference>
<dbReference type="Pfam" id="PF14497">
    <property type="entry name" value="GST_C_3"/>
    <property type="match status" value="2"/>
</dbReference>
<dbReference type="Gene3D" id="1.20.1050.10">
    <property type="match status" value="2"/>
</dbReference>
<feature type="domain" description="GST N-terminal" evidence="6">
    <location>
        <begin position="209"/>
        <end position="286"/>
    </location>
</feature>
<dbReference type="SUPFAM" id="SSF47616">
    <property type="entry name" value="GST C-terminal domain-like"/>
    <property type="match status" value="2"/>
</dbReference>
<dbReference type="PROSITE" id="PS50405">
    <property type="entry name" value="GST_CTER"/>
    <property type="match status" value="2"/>
</dbReference>
<evidence type="ECO:0000256" key="5">
    <source>
        <dbReference type="ARBA" id="ARBA00047960"/>
    </source>
</evidence>
<evidence type="ECO:0000256" key="2">
    <source>
        <dbReference type="ARBA" id="ARBA00012452"/>
    </source>
</evidence>
<dbReference type="KEGG" id="pxu:106126515"/>
<dbReference type="SFLD" id="SFLDG00363">
    <property type="entry name" value="AMPS_(cytGST):_Alpha-__Mu-__Pi"/>
    <property type="match status" value="2"/>
</dbReference>
<gene>
    <name evidence="8" type="primary">LOC106126515</name>
</gene>
<feature type="domain" description="GST N-terminal" evidence="6">
    <location>
        <begin position="2"/>
        <end position="79"/>
    </location>
</feature>
<dbReference type="PANTHER" id="PTHR11571">
    <property type="entry name" value="GLUTATHIONE S-TRANSFERASE"/>
    <property type="match status" value="1"/>
</dbReference>
<dbReference type="GO" id="GO:0004602">
    <property type="term" value="F:glutathione peroxidase activity"/>
    <property type="evidence" value="ECO:0007669"/>
    <property type="project" value="UniProtKB-ARBA"/>
</dbReference>
<name>A0AAJ6ZV83_PAPXU</name>
<keyword evidence="3" id="KW-0808">Transferase</keyword>
<dbReference type="PANTHER" id="PTHR11571:SF224">
    <property type="entry name" value="HEMATOPOIETIC PROSTAGLANDIN D SYNTHASE"/>
    <property type="match status" value="1"/>
</dbReference>
<sequence length="411" mass="47020">MPKVSVTYFNVKGLGEGIRMLLAYGGQEFEDVRVDKEQWPDLKPKTPFGQLPLLEIDGKQYAQCIAICRYLGRKYGLAGTTLEEDLLIDQNMDFFNDIRMKAVAANYEPDEKVKAAKLEDLKKNHFPFLFSKLNEIIKENNGFLAAGRLTWADFMFAGVYDALKMFTHIPDLDEKYPSFSKLRDTVRSLAKVKEFCESAPKTDFYRTMPKVTVTYFNVKGLGEGIRMLLAYGGQEFEDVRVEKEHWPELKPKTPFGQLPMVEIDGKQYAQCVAICRYLGRKYGLAGADIEEDLIIDQNMDFFNDVRLKAASAHYEPDEKLKATKLEDLKKNQLPFLFGKLDEMIQQNNGYLAAGKLTWADFIFAGMYDALKMLTQMPDLDEKYPSFKKLRDTVCALPKVKAFIDAAPKTDY</sequence>
<dbReference type="EC" id="2.5.1.18" evidence="2"/>
<dbReference type="SFLD" id="SFLDG01205">
    <property type="entry name" value="AMPS.1"/>
    <property type="match status" value="2"/>
</dbReference>
<dbReference type="Proteomes" id="UP000694872">
    <property type="component" value="Unplaced"/>
</dbReference>
<dbReference type="SFLD" id="SFLDS00019">
    <property type="entry name" value="Glutathione_Transferase_(cytos"/>
    <property type="match status" value="2"/>
</dbReference>
<evidence type="ECO:0000256" key="3">
    <source>
        <dbReference type="ARBA" id="ARBA00022679"/>
    </source>
</evidence>
<dbReference type="InterPro" id="IPR040079">
    <property type="entry name" value="Glutathione_S-Trfase"/>
</dbReference>
<dbReference type="FunFam" id="1.20.1050.10:FF:000030">
    <property type="entry name" value="Glutathione S-transferase S1"/>
    <property type="match status" value="2"/>
</dbReference>
<evidence type="ECO:0000259" key="7">
    <source>
        <dbReference type="PROSITE" id="PS50405"/>
    </source>
</evidence>
<dbReference type="InterPro" id="IPR036249">
    <property type="entry name" value="Thioredoxin-like_sf"/>
</dbReference>
<proteinExistence type="inferred from homology"/>
<dbReference type="RefSeq" id="XP_013179680.1">
    <property type="nucleotide sequence ID" value="XM_013324226.1"/>
</dbReference>
<organism evidence="8">
    <name type="scientific">Papilio xuthus</name>
    <name type="common">Asian swallowtail butterfly</name>
    <dbReference type="NCBI Taxonomy" id="66420"/>
    <lineage>
        <taxon>Eukaryota</taxon>
        <taxon>Metazoa</taxon>
        <taxon>Ecdysozoa</taxon>
        <taxon>Arthropoda</taxon>
        <taxon>Hexapoda</taxon>
        <taxon>Insecta</taxon>
        <taxon>Pterygota</taxon>
        <taxon>Neoptera</taxon>
        <taxon>Endopterygota</taxon>
        <taxon>Lepidoptera</taxon>
        <taxon>Glossata</taxon>
        <taxon>Ditrysia</taxon>
        <taxon>Papilionoidea</taxon>
        <taxon>Papilionidae</taxon>
        <taxon>Papilioninae</taxon>
        <taxon>Papilio</taxon>
    </lineage>
</organism>
<dbReference type="InterPro" id="IPR004045">
    <property type="entry name" value="Glutathione_S-Trfase_N"/>
</dbReference>
<evidence type="ECO:0000256" key="1">
    <source>
        <dbReference type="ARBA" id="ARBA00011738"/>
    </source>
</evidence>
<feature type="domain" description="GST C-terminal" evidence="7">
    <location>
        <begin position="81"/>
        <end position="204"/>
    </location>
</feature>
<comment type="similarity">
    <text evidence="4">Belongs to the GST superfamily. Sigma family.</text>
</comment>
<dbReference type="GeneID" id="106126515"/>
<dbReference type="CDD" id="cd03039">
    <property type="entry name" value="GST_N_Sigma_like"/>
    <property type="match status" value="2"/>
</dbReference>
<dbReference type="GO" id="GO:0004364">
    <property type="term" value="F:glutathione transferase activity"/>
    <property type="evidence" value="ECO:0007669"/>
    <property type="project" value="UniProtKB-EC"/>
</dbReference>
<dbReference type="GO" id="GO:0006749">
    <property type="term" value="P:glutathione metabolic process"/>
    <property type="evidence" value="ECO:0007669"/>
    <property type="project" value="TreeGrafter"/>
</dbReference>
<reference evidence="8" key="1">
    <citation type="submission" date="2025-08" db="UniProtKB">
        <authorList>
            <consortium name="RefSeq"/>
        </authorList>
    </citation>
    <scope>IDENTIFICATION</scope>
</reference>
<dbReference type="InterPro" id="IPR050213">
    <property type="entry name" value="GST_superfamily"/>
</dbReference>
<evidence type="ECO:0000256" key="4">
    <source>
        <dbReference type="ARBA" id="ARBA00038317"/>
    </source>
</evidence>
<comment type="catalytic activity">
    <reaction evidence="5">
        <text>RX + glutathione = an S-substituted glutathione + a halide anion + H(+)</text>
        <dbReference type="Rhea" id="RHEA:16437"/>
        <dbReference type="ChEBI" id="CHEBI:15378"/>
        <dbReference type="ChEBI" id="CHEBI:16042"/>
        <dbReference type="ChEBI" id="CHEBI:17792"/>
        <dbReference type="ChEBI" id="CHEBI:57925"/>
        <dbReference type="ChEBI" id="CHEBI:90779"/>
        <dbReference type="EC" id="2.5.1.18"/>
    </reaction>
</comment>
<dbReference type="SUPFAM" id="SSF52833">
    <property type="entry name" value="Thioredoxin-like"/>
    <property type="match status" value="2"/>
</dbReference>
<dbReference type="FunFam" id="3.40.30.10:FF:000035">
    <property type="entry name" value="hematopoietic prostaglandin D synthase"/>
    <property type="match status" value="2"/>
</dbReference>
<dbReference type="InterPro" id="IPR036282">
    <property type="entry name" value="Glutathione-S-Trfase_C_sf"/>
</dbReference>
<dbReference type="Pfam" id="PF02798">
    <property type="entry name" value="GST_N"/>
    <property type="match status" value="2"/>
</dbReference>
<evidence type="ECO:0000259" key="6">
    <source>
        <dbReference type="PROSITE" id="PS50404"/>
    </source>
</evidence>
<feature type="domain" description="GST C-terminal" evidence="7">
    <location>
        <begin position="288"/>
        <end position="411"/>
    </location>
</feature>
<dbReference type="InterPro" id="IPR004046">
    <property type="entry name" value="GST_C"/>
</dbReference>
<evidence type="ECO:0000313" key="8">
    <source>
        <dbReference type="RefSeq" id="XP_013179680.1"/>
    </source>
</evidence>
<dbReference type="InterPro" id="IPR010987">
    <property type="entry name" value="Glutathione-S-Trfase_C-like"/>
</dbReference>
<dbReference type="Gene3D" id="3.40.30.10">
    <property type="entry name" value="Glutaredoxin"/>
    <property type="match status" value="2"/>
</dbReference>
<dbReference type="CDD" id="cd03192">
    <property type="entry name" value="GST_C_Sigma_like"/>
    <property type="match status" value="2"/>
</dbReference>